<evidence type="ECO:0000313" key="3">
    <source>
        <dbReference type="EMBL" id="KAJ4183114.1"/>
    </source>
</evidence>
<name>A0A9W8QZ82_9HYPO</name>
<proteinExistence type="inferred from homology"/>
<dbReference type="InterPro" id="IPR050491">
    <property type="entry name" value="AmpC-like"/>
</dbReference>
<dbReference type="SUPFAM" id="SSF56601">
    <property type="entry name" value="beta-lactamase/transpeptidase-like"/>
    <property type="match status" value="1"/>
</dbReference>
<dbReference type="Proteomes" id="UP001152087">
    <property type="component" value="Unassembled WGS sequence"/>
</dbReference>
<dbReference type="Pfam" id="PF00144">
    <property type="entry name" value="Beta-lactamase"/>
    <property type="match status" value="1"/>
</dbReference>
<reference evidence="3" key="1">
    <citation type="submission" date="2022-09" db="EMBL/GenBank/DDBJ databases">
        <title>Fusarium specimens isolated from Avocado Roots.</title>
        <authorList>
            <person name="Stajich J."/>
            <person name="Roper C."/>
            <person name="Heimlech-Rivalta G."/>
        </authorList>
    </citation>
    <scope>NUCLEOTIDE SEQUENCE</scope>
    <source>
        <strain evidence="3">A02</strain>
    </source>
</reference>
<dbReference type="AlphaFoldDB" id="A0A9W8QZ82"/>
<gene>
    <name evidence="3" type="ORF">NW755_009963</name>
</gene>
<protein>
    <recommendedName>
        <fullName evidence="2">Beta-lactamase-related domain-containing protein</fullName>
    </recommendedName>
</protein>
<dbReference type="EMBL" id="JAOQAV010000031">
    <property type="protein sequence ID" value="KAJ4183114.1"/>
    <property type="molecule type" value="Genomic_DNA"/>
</dbReference>
<dbReference type="PANTHER" id="PTHR46825:SF9">
    <property type="entry name" value="BETA-LACTAMASE-RELATED DOMAIN-CONTAINING PROTEIN"/>
    <property type="match status" value="1"/>
</dbReference>
<evidence type="ECO:0000256" key="1">
    <source>
        <dbReference type="ARBA" id="ARBA00038215"/>
    </source>
</evidence>
<dbReference type="InterPro" id="IPR012338">
    <property type="entry name" value="Beta-lactam/transpept-like"/>
</dbReference>
<evidence type="ECO:0000313" key="4">
    <source>
        <dbReference type="Proteomes" id="UP001152087"/>
    </source>
</evidence>
<organism evidence="3 4">
    <name type="scientific">Fusarium falciforme</name>
    <dbReference type="NCBI Taxonomy" id="195108"/>
    <lineage>
        <taxon>Eukaryota</taxon>
        <taxon>Fungi</taxon>
        <taxon>Dikarya</taxon>
        <taxon>Ascomycota</taxon>
        <taxon>Pezizomycotina</taxon>
        <taxon>Sordariomycetes</taxon>
        <taxon>Hypocreomycetidae</taxon>
        <taxon>Hypocreales</taxon>
        <taxon>Nectriaceae</taxon>
        <taxon>Fusarium</taxon>
        <taxon>Fusarium solani species complex</taxon>
    </lineage>
</organism>
<keyword evidence="4" id="KW-1185">Reference proteome</keyword>
<dbReference type="InterPro" id="IPR001466">
    <property type="entry name" value="Beta-lactam-related"/>
</dbReference>
<comment type="similarity">
    <text evidence="1">Belongs to the peptidase S12 family.</text>
</comment>
<dbReference type="PANTHER" id="PTHR46825">
    <property type="entry name" value="D-ALANYL-D-ALANINE-CARBOXYPEPTIDASE/ENDOPEPTIDASE AMPH"/>
    <property type="match status" value="1"/>
</dbReference>
<evidence type="ECO:0000259" key="2">
    <source>
        <dbReference type="Pfam" id="PF00144"/>
    </source>
</evidence>
<comment type="caution">
    <text evidence="3">The sequence shown here is derived from an EMBL/GenBank/DDBJ whole genome shotgun (WGS) entry which is preliminary data.</text>
</comment>
<accession>A0A9W8QZ82</accession>
<feature type="domain" description="Beta-lactamase-related" evidence="2">
    <location>
        <begin position="9"/>
        <end position="113"/>
    </location>
</feature>
<sequence>MPPSGTFFAYEVLGHVIEKVSGSSYSSFLHERLLRPVGMKRTYFTDRTEQMENETKPYATLSDAAPVRISPALQGDHILMDPASGVRSCVSDLPIFYNVLLDAAAEELELGTKQAYTSRDHPVSFSELPTMWTG</sequence>
<dbReference type="Gene3D" id="3.40.710.10">
    <property type="entry name" value="DD-peptidase/beta-lactamase superfamily"/>
    <property type="match status" value="1"/>
</dbReference>